<dbReference type="PROSITE" id="PS00237">
    <property type="entry name" value="G_PROTEIN_RECEP_F1_1"/>
    <property type="match status" value="1"/>
</dbReference>
<keyword evidence="12" id="KW-1185">Reference proteome</keyword>
<organism evidence="12 13">
    <name type="scientific">Limulus polyphemus</name>
    <name type="common">Atlantic horseshoe crab</name>
    <dbReference type="NCBI Taxonomy" id="6850"/>
    <lineage>
        <taxon>Eukaryota</taxon>
        <taxon>Metazoa</taxon>
        <taxon>Ecdysozoa</taxon>
        <taxon>Arthropoda</taxon>
        <taxon>Chelicerata</taxon>
        <taxon>Merostomata</taxon>
        <taxon>Xiphosura</taxon>
        <taxon>Limulidae</taxon>
        <taxon>Limulus</taxon>
    </lineage>
</organism>
<proteinExistence type="inferred from homology"/>
<evidence type="ECO:0000256" key="4">
    <source>
        <dbReference type="ARBA" id="ARBA00022989"/>
    </source>
</evidence>
<evidence type="ECO:0000256" key="5">
    <source>
        <dbReference type="ARBA" id="ARBA00023040"/>
    </source>
</evidence>
<feature type="transmembrane region" description="Helical" evidence="10">
    <location>
        <begin position="211"/>
        <end position="235"/>
    </location>
</feature>
<dbReference type="Gene3D" id="1.20.1070.10">
    <property type="entry name" value="Rhodopsin 7-helix transmembrane proteins"/>
    <property type="match status" value="1"/>
</dbReference>
<comment type="similarity">
    <text evidence="2 9">Belongs to the G-protein coupled receptor 1 family.</text>
</comment>
<evidence type="ECO:0000256" key="6">
    <source>
        <dbReference type="ARBA" id="ARBA00023136"/>
    </source>
</evidence>
<protein>
    <submittedName>
        <fullName evidence="13">Neuropeptide CCHamide-1 receptor-like</fullName>
    </submittedName>
</protein>
<evidence type="ECO:0000313" key="12">
    <source>
        <dbReference type="Proteomes" id="UP000694941"/>
    </source>
</evidence>
<dbReference type="PANTHER" id="PTHR45695">
    <property type="entry name" value="LEUCOKININ RECEPTOR-RELATED"/>
    <property type="match status" value="1"/>
</dbReference>
<feature type="transmembrane region" description="Helical" evidence="10">
    <location>
        <begin position="36"/>
        <end position="61"/>
    </location>
</feature>
<evidence type="ECO:0000256" key="9">
    <source>
        <dbReference type="RuleBase" id="RU000688"/>
    </source>
</evidence>
<dbReference type="PROSITE" id="PS50262">
    <property type="entry name" value="G_PROTEIN_RECEP_F1_2"/>
    <property type="match status" value="1"/>
</dbReference>
<sequence>MSPSGDDNWTDINNIVNTTVQRGGVNTPYHARAETYIVPLVFAVIFLVGVIGNSTLIWVFLRNKVMRSVPNTFLVSLAAGDLTVLLFAVPFIGTIYTFESWPYGEFVCKLSEFLRDLSVGVTVLSLAALSVDRYVAVIKPLHKQRDERQKIMSITVVVVIWVISIGLAIPSAYFSFIYEMLAGGEVIKICYPFPPELGHWYPRATVLVKFLVLYVIPLVVISVFYTLMAQHLLLSTRQNVIKNASHTRQLEARHKVAWTVLSLAVIFCICFFPSHLFMLWFYFYSDSWNAYNDFWHAWKIVGYVLTFANSCLNPVALYCVSSVFRNYFQRYLFCCCHSVVHRQRTLTNRTTYTSLRSTIKNSATTKV</sequence>
<evidence type="ECO:0000256" key="10">
    <source>
        <dbReference type="SAM" id="Phobius"/>
    </source>
</evidence>
<keyword evidence="7 9" id="KW-0675">Receptor</keyword>
<dbReference type="InterPro" id="IPR017452">
    <property type="entry name" value="GPCR_Rhodpsn_7TM"/>
</dbReference>
<evidence type="ECO:0000256" key="2">
    <source>
        <dbReference type="ARBA" id="ARBA00010663"/>
    </source>
</evidence>
<evidence type="ECO:0000259" key="11">
    <source>
        <dbReference type="PROSITE" id="PS50262"/>
    </source>
</evidence>
<feature type="transmembrane region" description="Helical" evidence="10">
    <location>
        <begin position="117"/>
        <end position="135"/>
    </location>
</feature>
<dbReference type="InterPro" id="IPR000276">
    <property type="entry name" value="GPCR_Rhodpsn"/>
</dbReference>
<dbReference type="GeneID" id="106461924"/>
<evidence type="ECO:0000256" key="7">
    <source>
        <dbReference type="ARBA" id="ARBA00023170"/>
    </source>
</evidence>
<evidence type="ECO:0000256" key="1">
    <source>
        <dbReference type="ARBA" id="ARBA00004141"/>
    </source>
</evidence>
<dbReference type="PANTHER" id="PTHR45695:SF26">
    <property type="entry name" value="NEUROPEPTIDE CCHAMIDE-1 RECEPTOR"/>
    <property type="match status" value="1"/>
</dbReference>
<evidence type="ECO:0000256" key="3">
    <source>
        <dbReference type="ARBA" id="ARBA00022692"/>
    </source>
</evidence>
<accession>A0ABM1B8Z5</accession>
<comment type="subcellular location">
    <subcellularLocation>
        <location evidence="1">Membrane</location>
        <topology evidence="1">Multi-pass membrane protein</topology>
    </subcellularLocation>
</comment>
<dbReference type="PRINTS" id="PR00237">
    <property type="entry name" value="GPCRRHODOPSN"/>
</dbReference>
<feature type="transmembrane region" description="Helical" evidence="10">
    <location>
        <begin position="256"/>
        <end position="280"/>
    </location>
</feature>
<dbReference type="Pfam" id="PF00001">
    <property type="entry name" value="7tm_1"/>
    <property type="match status" value="1"/>
</dbReference>
<reference evidence="13" key="1">
    <citation type="submission" date="2025-08" db="UniProtKB">
        <authorList>
            <consortium name="RefSeq"/>
        </authorList>
    </citation>
    <scope>IDENTIFICATION</scope>
    <source>
        <tissue evidence="13">Muscle</tissue>
    </source>
</reference>
<evidence type="ECO:0000256" key="8">
    <source>
        <dbReference type="ARBA" id="ARBA00023224"/>
    </source>
</evidence>
<keyword evidence="4 10" id="KW-1133">Transmembrane helix</keyword>
<keyword evidence="3 9" id="KW-0812">Transmembrane</keyword>
<keyword evidence="8 9" id="KW-0807">Transducer</keyword>
<feature type="transmembrane region" description="Helical" evidence="10">
    <location>
        <begin position="73"/>
        <end position="97"/>
    </location>
</feature>
<keyword evidence="5 9" id="KW-0297">G-protein coupled receptor</keyword>
<feature type="transmembrane region" description="Helical" evidence="10">
    <location>
        <begin position="156"/>
        <end position="178"/>
    </location>
</feature>
<dbReference type="SUPFAM" id="SSF81321">
    <property type="entry name" value="Family A G protein-coupled receptor-like"/>
    <property type="match status" value="1"/>
</dbReference>
<dbReference type="Proteomes" id="UP000694941">
    <property type="component" value="Unplaced"/>
</dbReference>
<feature type="transmembrane region" description="Helical" evidence="10">
    <location>
        <begin position="300"/>
        <end position="320"/>
    </location>
</feature>
<evidence type="ECO:0000313" key="13">
    <source>
        <dbReference type="RefSeq" id="XP_013777242.1"/>
    </source>
</evidence>
<dbReference type="RefSeq" id="XP_013777242.1">
    <property type="nucleotide sequence ID" value="XM_013921788.2"/>
</dbReference>
<keyword evidence="6 10" id="KW-0472">Membrane</keyword>
<gene>
    <name evidence="13" type="primary">LOC106461924</name>
</gene>
<feature type="domain" description="G-protein coupled receptors family 1 profile" evidence="11">
    <location>
        <begin position="52"/>
        <end position="317"/>
    </location>
</feature>
<name>A0ABM1B8Z5_LIMPO</name>